<keyword evidence="2" id="KW-1185">Reference proteome</keyword>
<dbReference type="RefSeq" id="WP_184092037.1">
    <property type="nucleotide sequence ID" value="NZ_AP023367.1"/>
</dbReference>
<dbReference type="KEGG" id="acel:acsn021_42570"/>
<name>A0A6S6RD02_9FIRM</name>
<protein>
    <submittedName>
        <fullName evidence="1">Uncharacterized protein</fullName>
    </submittedName>
</protein>
<dbReference type="Pfam" id="PF13151">
    <property type="entry name" value="DUF3990"/>
    <property type="match status" value="1"/>
</dbReference>
<proteinExistence type="predicted"/>
<evidence type="ECO:0000313" key="1">
    <source>
        <dbReference type="EMBL" id="BCJ96688.1"/>
    </source>
</evidence>
<evidence type="ECO:0000313" key="2">
    <source>
        <dbReference type="Proteomes" id="UP000515561"/>
    </source>
</evidence>
<organism evidence="1 2">
    <name type="scientific">Anaerocolumna cellulosilytica</name>
    <dbReference type="NCBI Taxonomy" id="433286"/>
    <lineage>
        <taxon>Bacteria</taxon>
        <taxon>Bacillati</taxon>
        <taxon>Bacillota</taxon>
        <taxon>Clostridia</taxon>
        <taxon>Lachnospirales</taxon>
        <taxon>Lachnospiraceae</taxon>
        <taxon>Anaerocolumna</taxon>
    </lineage>
</organism>
<dbReference type="InterPro" id="IPR025051">
    <property type="entry name" value="DUF3990"/>
</dbReference>
<dbReference type="Proteomes" id="UP000515561">
    <property type="component" value="Chromosome"/>
</dbReference>
<reference evidence="1 2" key="1">
    <citation type="journal article" date="2016" name="Int. J. Syst. Evol. Microbiol.">
        <title>Descriptions of Anaerotaenia torta gen. nov., sp. nov. and Anaerocolumna cellulosilytica gen. nov., sp. nov. isolated from a methanogenic reactor of cattle waste.</title>
        <authorList>
            <person name="Uek A."/>
            <person name="Ohtaki Y."/>
            <person name="Kaku N."/>
            <person name="Ueki K."/>
        </authorList>
    </citation>
    <scope>NUCLEOTIDE SEQUENCE [LARGE SCALE GENOMIC DNA]</scope>
    <source>
        <strain evidence="1 2">SN021</strain>
    </source>
</reference>
<dbReference type="EMBL" id="AP023367">
    <property type="protein sequence ID" value="BCJ96688.1"/>
    <property type="molecule type" value="Genomic_DNA"/>
</dbReference>
<sequence>MDELMLYHGTNVRFDQVDLFHSRDKRDFGKGFYTTTVEEQASNWAENMYVRYGGDGKIVMKFKLSLMPELSVKIFCGLTKEWLLMIKDNRLLGGTRHCYDVVIGPVADDNTMRTVALYVAGIYNEDMALERLRPYQAHDQVSLHTPKALKSLMYLGRI</sequence>
<accession>A0A6S6RD02</accession>
<dbReference type="AlphaFoldDB" id="A0A6S6RD02"/>
<gene>
    <name evidence="1" type="ORF">acsn021_42570</name>
</gene>